<dbReference type="Gene3D" id="3.20.100.30">
    <property type="entry name" value="VTC, catalytic tunnel domain"/>
    <property type="match status" value="1"/>
</dbReference>
<gene>
    <name evidence="2" type="ORF">HMPREF9004_0868</name>
</gene>
<evidence type="ECO:0000313" key="3">
    <source>
        <dbReference type="Proteomes" id="UP000013015"/>
    </source>
</evidence>
<evidence type="ECO:0000313" key="2">
    <source>
        <dbReference type="EMBL" id="ENO18299.1"/>
    </source>
</evidence>
<dbReference type="GO" id="GO:0006799">
    <property type="term" value="P:polyphosphate biosynthetic process"/>
    <property type="evidence" value="ECO:0007669"/>
    <property type="project" value="UniProtKB-ARBA"/>
</dbReference>
<dbReference type="CDD" id="cd07750">
    <property type="entry name" value="PolyPPase_VTC_like"/>
    <property type="match status" value="1"/>
</dbReference>
<feature type="domain" description="VTC" evidence="1">
    <location>
        <begin position="41"/>
        <end position="258"/>
    </location>
</feature>
<protein>
    <submittedName>
        <fullName evidence="2">VTC domain protein</fullName>
    </submittedName>
</protein>
<dbReference type="eggNOG" id="COG3025">
    <property type="taxonomic scope" value="Bacteria"/>
</dbReference>
<dbReference type="HOGENOM" id="CLU_068202_0_0_11"/>
<dbReference type="PATRIC" id="fig|888050.3.peg.824"/>
<dbReference type="STRING" id="888050.HMPREF9004_0868"/>
<comment type="caution">
    <text evidence="2">The sequence shown here is derived from an EMBL/GenBank/DDBJ whole genome shotgun (WGS) entry which is preliminary data.</text>
</comment>
<dbReference type="AlphaFoldDB" id="N6WDL7"/>
<dbReference type="InterPro" id="IPR018966">
    <property type="entry name" value="VTC_domain"/>
</dbReference>
<keyword evidence="3" id="KW-1185">Reference proteome</keyword>
<dbReference type="RefSeq" id="WP_005962655.1">
    <property type="nucleotide sequence ID" value="NZ_CP040505.1"/>
</dbReference>
<dbReference type="EMBL" id="AQHZ01000015">
    <property type="protein sequence ID" value="ENO18299.1"/>
    <property type="molecule type" value="Genomic_DNA"/>
</dbReference>
<organism evidence="2 3">
    <name type="scientific">Schaalia cardiffensis F0333</name>
    <dbReference type="NCBI Taxonomy" id="888050"/>
    <lineage>
        <taxon>Bacteria</taxon>
        <taxon>Bacillati</taxon>
        <taxon>Actinomycetota</taxon>
        <taxon>Actinomycetes</taxon>
        <taxon>Actinomycetales</taxon>
        <taxon>Actinomycetaceae</taxon>
        <taxon>Schaalia</taxon>
    </lineage>
</organism>
<accession>N6WDL7</accession>
<sequence length="277" mass="30781">MTPHLLQHPRIIQRSADALIPADLDTIGLAELNEQAEMLTRVDRKYIVTRSHIPDIMSGLDTDTKVLSIAGVRSQAYASTYFDTPGLRSFLDTARPRRRRYKIRTRAYLDSGIAFLEVKIRGARNTTVKTRIPCSVEDARAGRITAEGEAWIRKTLTIAACETPTPGSLRPVLRGSYTRATLLMPHGDGRATIDSDLKWTNLRHVGTGDGEGASLEASDFVIIETKSGSTPSALDHLLWERGHRPARISKYATAMAVLDPSLPRNRWTRTLSRYFAA</sequence>
<proteinExistence type="predicted"/>
<reference evidence="2 3" key="1">
    <citation type="submission" date="2013-03" db="EMBL/GenBank/DDBJ databases">
        <title>Reference genome for the Human Microbiome Project.</title>
        <authorList>
            <person name="Aqrawi P."/>
            <person name="Ayvaz T."/>
            <person name="Bess C."/>
            <person name="Blankenburg K."/>
            <person name="Coyle M."/>
            <person name="Deng J."/>
            <person name="Forbes L."/>
            <person name="Fowler G."/>
            <person name="Francisco L."/>
            <person name="Fu Q."/>
            <person name="Gibbs R."/>
            <person name="Gross S."/>
            <person name="Gubbala S."/>
            <person name="Hale W."/>
            <person name="Hemphill L."/>
            <person name="Highlander S."/>
            <person name="Hirani K."/>
            <person name="Jackson L."/>
            <person name="Jakkamsetti A."/>
            <person name="Javaid M."/>
            <person name="Jayaseelan J.C."/>
            <person name="Jiang H."/>
            <person name="Joshi V."/>
            <person name="Korchina V."/>
            <person name="Kovar C."/>
            <person name="Lara F."/>
            <person name="Lee S."/>
            <person name="Liu Y."/>
            <person name="Mata R."/>
            <person name="Mathew T."/>
            <person name="Munidasa M."/>
            <person name="Muzny D."/>
            <person name="Nazareth L."/>
            <person name="Ngo R."/>
            <person name="Nguyen L."/>
            <person name="Nguyen N."/>
            <person name="Okwuonu G."/>
            <person name="Ongeri F."/>
            <person name="Palculict T."/>
            <person name="Patil S."/>
            <person name="Petrosino J."/>
            <person name="Pham C."/>
            <person name="Pham P."/>
            <person name="Pu L.-L."/>
            <person name="Qin X."/>
            <person name="Qu J."/>
            <person name="Reid J."/>
            <person name="Ross M."/>
            <person name="Ruth R."/>
            <person name="Saada N."/>
            <person name="San Lucas F."/>
            <person name="Santibanez J."/>
            <person name="Shang Y."/>
            <person name="Simmons D."/>
            <person name="Song X.-Z."/>
            <person name="Tang L.-Y."/>
            <person name="Thornton R."/>
            <person name="Warren J."/>
            <person name="Weissenberger G."/>
            <person name="Wilczek-Boney K."/>
            <person name="Worley K."/>
            <person name="Youmans B."/>
            <person name="Zhang J."/>
            <person name="Zhang L."/>
            <person name="Zhao Z."/>
            <person name="Zhou C."/>
            <person name="Zhu D."/>
            <person name="Zhu Y."/>
        </authorList>
    </citation>
    <scope>NUCLEOTIDE SEQUENCE [LARGE SCALE GENOMIC DNA]</scope>
    <source>
        <strain evidence="2 3">F0333</strain>
    </source>
</reference>
<evidence type="ECO:0000259" key="1">
    <source>
        <dbReference type="Pfam" id="PF09359"/>
    </source>
</evidence>
<dbReference type="Pfam" id="PF09359">
    <property type="entry name" value="VTC"/>
    <property type="match status" value="1"/>
</dbReference>
<dbReference type="Proteomes" id="UP000013015">
    <property type="component" value="Unassembled WGS sequence"/>
</dbReference>
<dbReference type="InterPro" id="IPR042267">
    <property type="entry name" value="VTC_sf"/>
</dbReference>
<name>N6WDL7_9ACTO</name>